<feature type="compositionally biased region" description="Polar residues" evidence="1">
    <location>
        <begin position="20"/>
        <end position="32"/>
    </location>
</feature>
<dbReference type="AlphaFoldDB" id="A0ABD3BAR5"/>
<gene>
    <name evidence="2" type="ORF">CASFOL_041544</name>
</gene>
<accession>A0ABD3BAR5</accession>
<feature type="compositionally biased region" description="Polar residues" evidence="1">
    <location>
        <begin position="161"/>
        <end position="180"/>
    </location>
</feature>
<evidence type="ECO:0000256" key="1">
    <source>
        <dbReference type="SAM" id="MobiDB-lite"/>
    </source>
</evidence>
<feature type="region of interest" description="Disordered" evidence="1">
    <location>
        <begin position="17"/>
        <end position="70"/>
    </location>
</feature>
<name>A0ABD3BAR5_9LAMI</name>
<keyword evidence="3" id="KW-1185">Reference proteome</keyword>
<evidence type="ECO:0000313" key="3">
    <source>
        <dbReference type="Proteomes" id="UP001632038"/>
    </source>
</evidence>
<dbReference type="EMBL" id="JAVIJP010000105">
    <property type="protein sequence ID" value="KAL3614458.1"/>
    <property type="molecule type" value="Genomic_DNA"/>
</dbReference>
<reference evidence="3" key="1">
    <citation type="journal article" date="2024" name="IScience">
        <title>Strigolactones Initiate the Formation of Haustorium-like Structures in Castilleja.</title>
        <authorList>
            <person name="Buerger M."/>
            <person name="Peterson D."/>
            <person name="Chory J."/>
        </authorList>
    </citation>
    <scope>NUCLEOTIDE SEQUENCE [LARGE SCALE GENOMIC DNA]</scope>
</reference>
<organism evidence="2 3">
    <name type="scientific">Castilleja foliolosa</name>
    <dbReference type="NCBI Taxonomy" id="1961234"/>
    <lineage>
        <taxon>Eukaryota</taxon>
        <taxon>Viridiplantae</taxon>
        <taxon>Streptophyta</taxon>
        <taxon>Embryophyta</taxon>
        <taxon>Tracheophyta</taxon>
        <taxon>Spermatophyta</taxon>
        <taxon>Magnoliopsida</taxon>
        <taxon>eudicotyledons</taxon>
        <taxon>Gunneridae</taxon>
        <taxon>Pentapetalae</taxon>
        <taxon>asterids</taxon>
        <taxon>lamiids</taxon>
        <taxon>Lamiales</taxon>
        <taxon>Orobanchaceae</taxon>
        <taxon>Pedicularideae</taxon>
        <taxon>Castillejinae</taxon>
        <taxon>Castilleja</taxon>
    </lineage>
</organism>
<feature type="compositionally biased region" description="Basic and acidic residues" evidence="1">
    <location>
        <begin position="43"/>
        <end position="55"/>
    </location>
</feature>
<sequence>MFELLGVAEHLDIEAIKETPVSQMNDQAQRQNKTGEENTEPIPDEHTQFQEEISRQNEVNSQPLVQEESINKRQEIKNLKIPLNEEEKELQNKYNKMKEISSDEEIPDTMIMEVPMQHTEANTSEPVQENVQNISNTENEQYYNQRLMEEDNTDLGFISDGNGQSDESNIGIQMHSSAAHSENEELGGRKRRKKYEKRIVEPNTDRRLRSSKGDKHNH</sequence>
<proteinExistence type="predicted"/>
<protein>
    <submittedName>
        <fullName evidence="2">Uncharacterized protein</fullName>
    </submittedName>
</protein>
<dbReference type="Proteomes" id="UP001632038">
    <property type="component" value="Unassembled WGS sequence"/>
</dbReference>
<feature type="compositionally biased region" description="Basic and acidic residues" evidence="1">
    <location>
        <begin position="197"/>
        <end position="218"/>
    </location>
</feature>
<evidence type="ECO:0000313" key="2">
    <source>
        <dbReference type="EMBL" id="KAL3614458.1"/>
    </source>
</evidence>
<feature type="region of interest" description="Disordered" evidence="1">
    <location>
        <begin position="150"/>
        <end position="218"/>
    </location>
</feature>
<comment type="caution">
    <text evidence="2">The sequence shown here is derived from an EMBL/GenBank/DDBJ whole genome shotgun (WGS) entry which is preliminary data.</text>
</comment>